<dbReference type="InterPro" id="IPR003959">
    <property type="entry name" value="ATPase_AAA_core"/>
</dbReference>
<dbReference type="SUPFAM" id="SSF52540">
    <property type="entry name" value="P-loop containing nucleoside triphosphate hydrolases"/>
    <property type="match status" value="1"/>
</dbReference>
<feature type="domain" description="ATPase AAA-type core" evidence="1">
    <location>
        <begin position="29"/>
        <end position="72"/>
    </location>
</feature>
<dbReference type="InterPro" id="IPR027417">
    <property type="entry name" value="P-loop_NTPase"/>
</dbReference>
<gene>
    <name evidence="2" type="ORF">WUBG_05330</name>
</gene>
<reference evidence="3" key="1">
    <citation type="submission" date="2012-08" db="EMBL/GenBank/DDBJ databases">
        <title>The Genome Sequence of Wuchereria bancrofti.</title>
        <authorList>
            <person name="Nutman T.B."/>
            <person name="Fink D.L."/>
            <person name="Russ C."/>
            <person name="Young S."/>
            <person name="Zeng Q."/>
            <person name="Koehrsen M."/>
            <person name="Alvarado L."/>
            <person name="Berlin A."/>
            <person name="Chapman S.B."/>
            <person name="Chen Z."/>
            <person name="Freedman E."/>
            <person name="Gellesch M."/>
            <person name="Goldberg J."/>
            <person name="Griggs A."/>
            <person name="Gujja S."/>
            <person name="Heilman E.R."/>
            <person name="Heiman D."/>
            <person name="Hepburn T."/>
            <person name="Howarth C."/>
            <person name="Jen D."/>
            <person name="Larson L."/>
            <person name="Lewis B."/>
            <person name="Mehta T."/>
            <person name="Park D."/>
            <person name="Pearson M."/>
            <person name="Roberts A."/>
            <person name="Saif S."/>
            <person name="Shea T."/>
            <person name="Shenoy N."/>
            <person name="Sisk P."/>
            <person name="Stolte C."/>
            <person name="Sykes S."/>
            <person name="Walk T."/>
            <person name="White J."/>
            <person name="Yandava C."/>
            <person name="Haas B."/>
            <person name="Henn M.R."/>
            <person name="Nusbaum C."/>
            <person name="Birren B."/>
        </authorList>
    </citation>
    <scope>NUCLEOTIDE SEQUENCE [LARGE SCALE GENOMIC DNA]</scope>
    <source>
        <strain evidence="3">NA</strain>
    </source>
</reference>
<dbReference type="EMBL" id="ADBV01002004">
    <property type="protein sequence ID" value="EJW83758.1"/>
    <property type="molecule type" value="Genomic_DNA"/>
</dbReference>
<dbReference type="PANTHER" id="PTHR23074">
    <property type="entry name" value="AAA DOMAIN-CONTAINING"/>
    <property type="match status" value="1"/>
</dbReference>
<protein>
    <submittedName>
        <fullName evidence="2">Vacuolar protein sorting-associating protein 4A</fullName>
    </submittedName>
</protein>
<evidence type="ECO:0000259" key="1">
    <source>
        <dbReference type="Pfam" id="PF00004"/>
    </source>
</evidence>
<dbReference type="GO" id="GO:0007033">
    <property type="term" value="P:vacuole organization"/>
    <property type="evidence" value="ECO:0007669"/>
    <property type="project" value="TreeGrafter"/>
</dbReference>
<proteinExistence type="predicted"/>
<dbReference type="AlphaFoldDB" id="J9ENJ2"/>
<dbReference type="GO" id="GO:0016887">
    <property type="term" value="F:ATP hydrolysis activity"/>
    <property type="evidence" value="ECO:0007669"/>
    <property type="project" value="InterPro"/>
</dbReference>
<evidence type="ECO:0000313" key="2">
    <source>
        <dbReference type="EMBL" id="EJW83758.1"/>
    </source>
</evidence>
<sequence>MQGVFRYSEMSVYGCVRIYIGNRKPWRGILLFGPPGTGKSYIAKAVATEANNSTFFSVSSSDLMSKWLGESE</sequence>
<dbReference type="Gene3D" id="3.40.50.300">
    <property type="entry name" value="P-loop containing nucleotide triphosphate hydrolases"/>
    <property type="match status" value="1"/>
</dbReference>
<accession>J9ENJ2</accession>
<name>J9ENJ2_WUCBA</name>
<evidence type="ECO:0000313" key="3">
    <source>
        <dbReference type="Proteomes" id="UP000004810"/>
    </source>
</evidence>
<dbReference type="Proteomes" id="UP000004810">
    <property type="component" value="Unassembled WGS sequence"/>
</dbReference>
<dbReference type="GO" id="GO:0016197">
    <property type="term" value="P:endosomal transport"/>
    <property type="evidence" value="ECO:0007669"/>
    <property type="project" value="TreeGrafter"/>
</dbReference>
<dbReference type="InterPro" id="IPR050304">
    <property type="entry name" value="MT-severing_AAA_ATPase"/>
</dbReference>
<dbReference type="PANTHER" id="PTHR23074:SF83">
    <property type="entry name" value="VACUOLAR PROTEIN SORTING-ASSOCIATED PROTEIN 4A"/>
    <property type="match status" value="1"/>
</dbReference>
<dbReference type="Pfam" id="PF00004">
    <property type="entry name" value="AAA"/>
    <property type="match status" value="1"/>
</dbReference>
<feature type="non-terminal residue" evidence="2">
    <location>
        <position position="72"/>
    </location>
</feature>
<comment type="caution">
    <text evidence="2">The sequence shown here is derived from an EMBL/GenBank/DDBJ whole genome shotgun (WGS) entry which is preliminary data.</text>
</comment>
<dbReference type="GO" id="GO:0005524">
    <property type="term" value="F:ATP binding"/>
    <property type="evidence" value="ECO:0007669"/>
    <property type="project" value="InterPro"/>
</dbReference>
<organism evidence="2 3">
    <name type="scientific">Wuchereria bancrofti</name>
    <dbReference type="NCBI Taxonomy" id="6293"/>
    <lineage>
        <taxon>Eukaryota</taxon>
        <taxon>Metazoa</taxon>
        <taxon>Ecdysozoa</taxon>
        <taxon>Nematoda</taxon>
        <taxon>Chromadorea</taxon>
        <taxon>Rhabditida</taxon>
        <taxon>Spirurina</taxon>
        <taxon>Spiruromorpha</taxon>
        <taxon>Filarioidea</taxon>
        <taxon>Onchocercidae</taxon>
        <taxon>Wuchereria</taxon>
    </lineage>
</organism>